<dbReference type="Proteomes" id="UP000886523">
    <property type="component" value="Unassembled WGS sequence"/>
</dbReference>
<feature type="region of interest" description="Disordered" evidence="1">
    <location>
        <begin position="65"/>
        <end position="114"/>
    </location>
</feature>
<evidence type="ECO:0000313" key="3">
    <source>
        <dbReference type="Proteomes" id="UP000886523"/>
    </source>
</evidence>
<accession>A0A9P6B1N9</accession>
<name>A0A9P6B1N9_9AGAM</name>
<keyword evidence="3" id="KW-1185">Reference proteome</keyword>
<evidence type="ECO:0000313" key="2">
    <source>
        <dbReference type="EMBL" id="KAF9516049.1"/>
    </source>
</evidence>
<reference evidence="2" key="1">
    <citation type="journal article" date="2020" name="Nat. Commun.">
        <title>Large-scale genome sequencing of mycorrhizal fungi provides insights into the early evolution of symbiotic traits.</title>
        <authorList>
            <person name="Miyauchi S."/>
            <person name="Kiss E."/>
            <person name="Kuo A."/>
            <person name="Drula E."/>
            <person name="Kohler A."/>
            <person name="Sanchez-Garcia M."/>
            <person name="Morin E."/>
            <person name="Andreopoulos B."/>
            <person name="Barry K.W."/>
            <person name="Bonito G."/>
            <person name="Buee M."/>
            <person name="Carver A."/>
            <person name="Chen C."/>
            <person name="Cichocki N."/>
            <person name="Clum A."/>
            <person name="Culley D."/>
            <person name="Crous P.W."/>
            <person name="Fauchery L."/>
            <person name="Girlanda M."/>
            <person name="Hayes R.D."/>
            <person name="Keri Z."/>
            <person name="LaButti K."/>
            <person name="Lipzen A."/>
            <person name="Lombard V."/>
            <person name="Magnuson J."/>
            <person name="Maillard F."/>
            <person name="Murat C."/>
            <person name="Nolan M."/>
            <person name="Ohm R.A."/>
            <person name="Pangilinan J."/>
            <person name="Pereira M.F."/>
            <person name="Perotto S."/>
            <person name="Peter M."/>
            <person name="Pfister S."/>
            <person name="Riley R."/>
            <person name="Sitrit Y."/>
            <person name="Stielow J.B."/>
            <person name="Szollosi G."/>
            <person name="Zifcakova L."/>
            <person name="Stursova M."/>
            <person name="Spatafora J.W."/>
            <person name="Tedersoo L."/>
            <person name="Vaario L.M."/>
            <person name="Yamada A."/>
            <person name="Yan M."/>
            <person name="Wang P."/>
            <person name="Xu J."/>
            <person name="Bruns T."/>
            <person name="Baldrian P."/>
            <person name="Vilgalys R."/>
            <person name="Dunand C."/>
            <person name="Henrissat B."/>
            <person name="Grigoriev I.V."/>
            <person name="Hibbett D."/>
            <person name="Nagy L.G."/>
            <person name="Martin F.M."/>
        </authorList>
    </citation>
    <scope>NUCLEOTIDE SEQUENCE</scope>
    <source>
        <strain evidence="2">UP504</strain>
    </source>
</reference>
<protein>
    <submittedName>
        <fullName evidence="2">Uncharacterized protein</fullName>
    </submittedName>
</protein>
<dbReference type="AlphaFoldDB" id="A0A9P6B1N9"/>
<proteinExistence type="predicted"/>
<dbReference type="EMBL" id="MU128944">
    <property type="protein sequence ID" value="KAF9516049.1"/>
    <property type="molecule type" value="Genomic_DNA"/>
</dbReference>
<feature type="compositionally biased region" description="Polar residues" evidence="1">
    <location>
        <begin position="71"/>
        <end position="88"/>
    </location>
</feature>
<evidence type="ECO:0000256" key="1">
    <source>
        <dbReference type="SAM" id="MobiDB-lite"/>
    </source>
</evidence>
<organism evidence="2 3">
    <name type="scientific">Hydnum rufescens UP504</name>
    <dbReference type="NCBI Taxonomy" id="1448309"/>
    <lineage>
        <taxon>Eukaryota</taxon>
        <taxon>Fungi</taxon>
        <taxon>Dikarya</taxon>
        <taxon>Basidiomycota</taxon>
        <taxon>Agaricomycotina</taxon>
        <taxon>Agaricomycetes</taxon>
        <taxon>Cantharellales</taxon>
        <taxon>Hydnaceae</taxon>
        <taxon>Hydnum</taxon>
    </lineage>
</organism>
<feature type="compositionally biased region" description="Low complexity" evidence="1">
    <location>
        <begin position="95"/>
        <end position="105"/>
    </location>
</feature>
<gene>
    <name evidence="2" type="ORF">BS47DRAFT_1341377</name>
</gene>
<comment type="caution">
    <text evidence="2">The sequence shown here is derived from an EMBL/GenBank/DDBJ whole genome shotgun (WGS) entry which is preliminary data.</text>
</comment>
<sequence length="114" mass="12115">MSTDCLGVLCGSCCLTVWSTFNSWCLFRKPGEHPSNQGAGCCSRSFCGFGAEGEDDIDRIIRKDREKLEAQRSTTSDGNNAVGSQPVSTPEMVVAPIPITTPTAPGEKDMIPSG</sequence>